<dbReference type="AlphaFoldDB" id="A0A6S8TN97"/>
<sequence>MDFLPYINTTFVLITTPFHILYPAGIDLLAPNITSNKHLLQWFATNIGNYTGGHQFHPLVSPFPLGLKPHMGSRPFQHPIPYYREIFLKTMNDTEEMTMKKNIVFAGYISRTHEGRSNIPSGPKLGYEQYLEQIARSRYVISPNGDHPDCHRHYEALGLGAIPITQLDPYLYSHLKEGPIIYDNDNWNLTELTSTLTLPAPKVNRNMIFEEYWMEYVERVVGRPLWWWDVVDAKRSKLAEFAASNQYKLQSNDTL</sequence>
<organism evidence="1">
    <name type="scientific">Ditylum brightwellii</name>
    <dbReference type="NCBI Taxonomy" id="49249"/>
    <lineage>
        <taxon>Eukaryota</taxon>
        <taxon>Sar</taxon>
        <taxon>Stramenopiles</taxon>
        <taxon>Ochrophyta</taxon>
        <taxon>Bacillariophyta</taxon>
        <taxon>Mediophyceae</taxon>
        <taxon>Lithodesmiophycidae</taxon>
        <taxon>Lithodesmiales</taxon>
        <taxon>Lithodesmiaceae</taxon>
        <taxon>Ditylum</taxon>
    </lineage>
</organism>
<proteinExistence type="predicted"/>
<dbReference type="EMBL" id="HBNS01021211">
    <property type="protein sequence ID" value="CAE4610881.1"/>
    <property type="molecule type" value="Transcribed_RNA"/>
</dbReference>
<name>A0A6S8TN97_9STRA</name>
<reference evidence="1" key="1">
    <citation type="submission" date="2021-01" db="EMBL/GenBank/DDBJ databases">
        <authorList>
            <person name="Corre E."/>
            <person name="Pelletier E."/>
            <person name="Niang G."/>
            <person name="Scheremetjew M."/>
            <person name="Finn R."/>
            <person name="Kale V."/>
            <person name="Holt S."/>
            <person name="Cochrane G."/>
            <person name="Meng A."/>
            <person name="Brown T."/>
            <person name="Cohen L."/>
        </authorList>
    </citation>
    <scope>NUCLEOTIDE SEQUENCE</scope>
    <source>
        <strain evidence="1">GSO104</strain>
    </source>
</reference>
<gene>
    <name evidence="1" type="ORF">DBRI00130_LOCUS16813</name>
</gene>
<evidence type="ECO:0000313" key="1">
    <source>
        <dbReference type="EMBL" id="CAE4610881.1"/>
    </source>
</evidence>
<accession>A0A6S8TN97</accession>
<evidence type="ECO:0008006" key="2">
    <source>
        <dbReference type="Google" id="ProtNLM"/>
    </source>
</evidence>
<protein>
    <recommendedName>
        <fullName evidence="2">Exostosin GT47 domain-containing protein</fullName>
    </recommendedName>
</protein>